<accession>A0A8T2VJV4</accession>
<evidence type="ECO:0008006" key="5">
    <source>
        <dbReference type="Google" id="ProtNLM"/>
    </source>
</evidence>
<dbReference type="Gene3D" id="1.25.40.10">
    <property type="entry name" value="Tetratricopeptide repeat domain"/>
    <property type="match status" value="5"/>
</dbReference>
<dbReference type="OrthoDB" id="185373at2759"/>
<dbReference type="GO" id="GO:0009451">
    <property type="term" value="P:RNA modification"/>
    <property type="evidence" value="ECO:0007669"/>
    <property type="project" value="InterPro"/>
</dbReference>
<dbReference type="AlphaFoldDB" id="A0A8T2VJV4"/>
<evidence type="ECO:0000256" key="2">
    <source>
        <dbReference type="PROSITE-ProRule" id="PRU00708"/>
    </source>
</evidence>
<dbReference type="PANTHER" id="PTHR47926">
    <property type="entry name" value="PENTATRICOPEPTIDE REPEAT-CONTAINING PROTEIN"/>
    <property type="match status" value="1"/>
</dbReference>
<dbReference type="EMBL" id="CM035406">
    <property type="protein sequence ID" value="KAH7446394.1"/>
    <property type="molecule type" value="Genomic_DNA"/>
</dbReference>
<evidence type="ECO:0000313" key="3">
    <source>
        <dbReference type="EMBL" id="KAH7446394.1"/>
    </source>
</evidence>
<dbReference type="GO" id="GO:0048731">
    <property type="term" value="P:system development"/>
    <property type="evidence" value="ECO:0007669"/>
    <property type="project" value="UniProtKB-ARBA"/>
</dbReference>
<reference evidence="3" key="1">
    <citation type="submission" date="2021-08" db="EMBL/GenBank/DDBJ databases">
        <title>WGS assembly of Ceratopteris richardii.</title>
        <authorList>
            <person name="Marchant D.B."/>
            <person name="Chen G."/>
            <person name="Jenkins J."/>
            <person name="Shu S."/>
            <person name="Leebens-Mack J."/>
            <person name="Grimwood J."/>
            <person name="Schmutz J."/>
            <person name="Soltis P."/>
            <person name="Soltis D."/>
            <person name="Chen Z.-H."/>
        </authorList>
    </citation>
    <scope>NUCLEOTIDE SEQUENCE</scope>
    <source>
        <strain evidence="3">Whitten #5841</strain>
        <tissue evidence="3">Leaf</tissue>
    </source>
</reference>
<keyword evidence="1" id="KW-0677">Repeat</keyword>
<dbReference type="Pfam" id="PF01535">
    <property type="entry name" value="PPR"/>
    <property type="match status" value="6"/>
</dbReference>
<feature type="repeat" description="PPR" evidence="2">
    <location>
        <begin position="506"/>
        <end position="540"/>
    </location>
</feature>
<dbReference type="GO" id="GO:0003723">
    <property type="term" value="F:RNA binding"/>
    <property type="evidence" value="ECO:0007669"/>
    <property type="project" value="InterPro"/>
</dbReference>
<dbReference type="Pfam" id="PF13041">
    <property type="entry name" value="PPR_2"/>
    <property type="match status" value="1"/>
</dbReference>
<dbReference type="PROSITE" id="PS51375">
    <property type="entry name" value="PPR"/>
    <property type="match status" value="4"/>
</dbReference>
<dbReference type="Pfam" id="PF12854">
    <property type="entry name" value="PPR_1"/>
    <property type="match status" value="1"/>
</dbReference>
<dbReference type="Proteomes" id="UP000825935">
    <property type="component" value="Chromosome 1"/>
</dbReference>
<evidence type="ECO:0000256" key="1">
    <source>
        <dbReference type="ARBA" id="ARBA00022737"/>
    </source>
</evidence>
<dbReference type="InterPro" id="IPR011990">
    <property type="entry name" value="TPR-like_helical_dom_sf"/>
</dbReference>
<protein>
    <recommendedName>
        <fullName evidence="5">Pentatricopeptide repeat-containing protein</fullName>
    </recommendedName>
</protein>
<gene>
    <name evidence="3" type="ORF">KP509_01G053800</name>
</gene>
<dbReference type="FunFam" id="1.25.40.10:FF:000158">
    <property type="entry name" value="pentatricopeptide repeat-containing protein At2g33680"/>
    <property type="match status" value="1"/>
</dbReference>
<feature type="repeat" description="PPR" evidence="2">
    <location>
        <begin position="202"/>
        <end position="236"/>
    </location>
</feature>
<name>A0A8T2VJV4_CERRI</name>
<evidence type="ECO:0000313" key="4">
    <source>
        <dbReference type="Proteomes" id="UP000825935"/>
    </source>
</evidence>
<proteinExistence type="predicted"/>
<dbReference type="NCBIfam" id="TIGR00756">
    <property type="entry name" value="PPR"/>
    <property type="match status" value="3"/>
</dbReference>
<sequence>MIKPTRSISATSTLQSPPQSFQALFQRCKQGKLIFEDSIASLSREIFASENLPLNRKIHSITIGCGFGTVSYLCDPIIRAFASCGSLIEACLVFCSISEPSVYTWQAIIFAHLQQEENVLALLLYKHMQHLGTHPNRFVFTSGLKACTAVGDISQGKGIHTDIIKSGLESDQFIECALVDMYMKCGDIDEAMEIFYLSKTRDNVLWTAIIAGYVQQGFGDKALRFFYNMQEVGECPNLFTFSCALKACSNVGGFAQGTRLHMEIVKCGLESDTVIGNALISMYTDSNHLGDARHVFDRLPKKSITSWGAMLAGHAQQANDLSALQLIEDMQAASIRPNRAVFLYSMKACSSMSAIMEGMHLHDQVLRSSLDSETGIVNVIVDIYSKCGCLREAHQVHNSLSKPSVVSWGTLVYGYIQSGRCCIALELLKTYQREAFLLDKVLYLCSMKAARSIGEIKCIKMLHVQVIHDELVSGEETVTNALLDAYVKCGDMDNAHQIFEHRGRGNLISCSSMIGGYAELGHGVKALKLYNDMRAKGVKVDKAFCLSVIKACSALGALDQAKEIHDHLIQSGIDVDTEIGNSLVHMYAKCGVLLEAGIVLDRLPIKDEFSWCAMIAGYASSGDSSHMKQCLADMHLHGVKPNDAIYCSLLSACSHVGAVIEGIQFLDAMREHRVQPNIEHFTSIIDLLCRAGLIDEAKKLFFAAYGLPGSIEWTSVLSACRSYGIMCISSSHKDHGSNASCSLYNDFCTYSEQETNYLGNFIHQIHTLKDSPKYTKESCYRGLSVLM</sequence>
<feature type="repeat" description="PPR" evidence="2">
    <location>
        <begin position="607"/>
        <end position="641"/>
    </location>
</feature>
<dbReference type="InterPro" id="IPR046960">
    <property type="entry name" value="PPR_At4g14850-like_plant"/>
</dbReference>
<organism evidence="3 4">
    <name type="scientific">Ceratopteris richardii</name>
    <name type="common">Triangle waterfern</name>
    <dbReference type="NCBI Taxonomy" id="49495"/>
    <lineage>
        <taxon>Eukaryota</taxon>
        <taxon>Viridiplantae</taxon>
        <taxon>Streptophyta</taxon>
        <taxon>Embryophyta</taxon>
        <taxon>Tracheophyta</taxon>
        <taxon>Polypodiopsida</taxon>
        <taxon>Polypodiidae</taxon>
        <taxon>Polypodiales</taxon>
        <taxon>Pteridineae</taxon>
        <taxon>Pteridaceae</taxon>
        <taxon>Parkerioideae</taxon>
        <taxon>Ceratopteris</taxon>
    </lineage>
</organism>
<dbReference type="InterPro" id="IPR002885">
    <property type="entry name" value="PPR_rpt"/>
</dbReference>
<keyword evidence="4" id="KW-1185">Reference proteome</keyword>
<comment type="caution">
    <text evidence="3">The sequence shown here is derived from an EMBL/GenBank/DDBJ whole genome shotgun (WGS) entry which is preliminary data.</text>
</comment>
<dbReference type="FunFam" id="1.25.40.10:FF:000344">
    <property type="entry name" value="Pentatricopeptide repeat-containing protein"/>
    <property type="match status" value="1"/>
</dbReference>
<feature type="repeat" description="PPR" evidence="2">
    <location>
        <begin position="642"/>
        <end position="676"/>
    </location>
</feature>